<sequence length="275" mass="29989">MSAALPTTTSSSSSSGEHSQPPAGFSRPNGPPKGPRDAPWEKTTARADESRDASYEFPIADLTTLARSRRTKRSGKCEWATLVDPLSLAAADEATPLAPPTSRRRRRPTPSPPPSPPFRRRKSSTYSTILRTYARASTSADSYTDTTSLLPSEEPSSSSSSTADLGRSRRVIDDLLADMEAGFTNIHKDFDLEAEKRKEEDDGDNDSPYRIAPLSFSTAGRPPRRKLVDVYGESDRGVHYDDDDEDEELLSSSPSSSAAHHHRKVGRSDSGYLSS</sequence>
<proteinExistence type="predicted"/>
<feature type="compositionally biased region" description="Basic and acidic residues" evidence="1">
    <location>
        <begin position="34"/>
        <end position="54"/>
    </location>
</feature>
<evidence type="ECO:0000313" key="3">
    <source>
        <dbReference type="Proteomes" id="UP001212152"/>
    </source>
</evidence>
<gene>
    <name evidence="2" type="ORF">HDU87_002911</name>
</gene>
<feature type="compositionally biased region" description="Low complexity" evidence="1">
    <location>
        <begin position="131"/>
        <end position="161"/>
    </location>
</feature>
<comment type="caution">
    <text evidence="2">The sequence shown here is derived from an EMBL/GenBank/DDBJ whole genome shotgun (WGS) entry which is preliminary data.</text>
</comment>
<name>A0AAD5TM55_9FUNG</name>
<dbReference type="EMBL" id="JADGJQ010000021">
    <property type="protein sequence ID" value="KAJ3179302.1"/>
    <property type="molecule type" value="Genomic_DNA"/>
</dbReference>
<protein>
    <submittedName>
        <fullName evidence="2">Uncharacterized protein</fullName>
    </submittedName>
</protein>
<dbReference type="AlphaFoldDB" id="A0AAD5TM55"/>
<accession>A0AAD5TM55</accession>
<feature type="region of interest" description="Disordered" evidence="1">
    <location>
        <begin position="1"/>
        <end position="58"/>
    </location>
</feature>
<organism evidence="2 3">
    <name type="scientific">Geranomyces variabilis</name>
    <dbReference type="NCBI Taxonomy" id="109894"/>
    <lineage>
        <taxon>Eukaryota</taxon>
        <taxon>Fungi</taxon>
        <taxon>Fungi incertae sedis</taxon>
        <taxon>Chytridiomycota</taxon>
        <taxon>Chytridiomycota incertae sedis</taxon>
        <taxon>Chytridiomycetes</taxon>
        <taxon>Spizellomycetales</taxon>
        <taxon>Powellomycetaceae</taxon>
        <taxon>Geranomyces</taxon>
    </lineage>
</organism>
<feature type="region of interest" description="Disordered" evidence="1">
    <location>
        <begin position="88"/>
        <end position="168"/>
    </location>
</feature>
<dbReference type="Proteomes" id="UP001212152">
    <property type="component" value="Unassembled WGS sequence"/>
</dbReference>
<reference evidence="2" key="1">
    <citation type="submission" date="2020-05" db="EMBL/GenBank/DDBJ databases">
        <title>Phylogenomic resolution of chytrid fungi.</title>
        <authorList>
            <person name="Stajich J.E."/>
            <person name="Amses K."/>
            <person name="Simmons R."/>
            <person name="Seto K."/>
            <person name="Myers J."/>
            <person name="Bonds A."/>
            <person name="Quandt C.A."/>
            <person name="Barry K."/>
            <person name="Liu P."/>
            <person name="Grigoriev I."/>
            <person name="Longcore J.E."/>
            <person name="James T.Y."/>
        </authorList>
    </citation>
    <scope>NUCLEOTIDE SEQUENCE</scope>
    <source>
        <strain evidence="2">JEL0379</strain>
    </source>
</reference>
<feature type="region of interest" description="Disordered" evidence="1">
    <location>
        <begin position="186"/>
        <end position="275"/>
    </location>
</feature>
<evidence type="ECO:0000256" key="1">
    <source>
        <dbReference type="SAM" id="MobiDB-lite"/>
    </source>
</evidence>
<feature type="compositionally biased region" description="Basic and acidic residues" evidence="1">
    <location>
        <begin position="186"/>
        <end position="200"/>
    </location>
</feature>
<keyword evidence="3" id="KW-1185">Reference proteome</keyword>
<evidence type="ECO:0000313" key="2">
    <source>
        <dbReference type="EMBL" id="KAJ3179302.1"/>
    </source>
</evidence>